<dbReference type="GO" id="GO:0016787">
    <property type="term" value="F:hydrolase activity"/>
    <property type="evidence" value="ECO:0007669"/>
    <property type="project" value="UniProtKB-KW"/>
</dbReference>
<evidence type="ECO:0000256" key="2">
    <source>
        <dbReference type="ARBA" id="ARBA00022649"/>
    </source>
</evidence>
<evidence type="ECO:0000256" key="4">
    <source>
        <dbReference type="ARBA" id="ARBA00022759"/>
    </source>
</evidence>
<protein>
    <submittedName>
        <fullName evidence="8">Toxin-antitoxin system, toxin component, HicA domain-containing protein</fullName>
    </submittedName>
</protein>
<keyword evidence="6" id="KW-0694">RNA-binding</keyword>
<dbReference type="KEGG" id="dmm:dnm_090640"/>
<dbReference type="InterPro" id="IPR038570">
    <property type="entry name" value="HicA_sf"/>
</dbReference>
<comment type="similarity">
    <text evidence="1">Belongs to the HicA mRNA interferase family.</text>
</comment>
<dbReference type="AlphaFoldDB" id="A0A975BWC4"/>
<keyword evidence="2" id="KW-1277">Toxin-antitoxin system</keyword>
<accession>A0A975BWC4</accession>
<keyword evidence="5" id="KW-0378">Hydrolase</keyword>
<dbReference type="RefSeq" id="WP_207680116.1">
    <property type="nucleotide sequence ID" value="NZ_CP061800.1"/>
</dbReference>
<dbReference type="Proteomes" id="UP000663722">
    <property type="component" value="Chromosome"/>
</dbReference>
<keyword evidence="9" id="KW-1185">Reference proteome</keyword>
<keyword evidence="7" id="KW-0346">Stress response</keyword>
<dbReference type="EMBL" id="CP061800">
    <property type="protein sequence ID" value="QTA92971.1"/>
    <property type="molecule type" value="Genomic_DNA"/>
</dbReference>
<keyword evidence="4" id="KW-0255">Endonuclease</keyword>
<dbReference type="Pfam" id="PF07927">
    <property type="entry name" value="HicA_toxin"/>
    <property type="match status" value="1"/>
</dbReference>
<reference evidence="8" key="1">
    <citation type="journal article" date="2021" name="Microb. Physiol.">
        <title>Proteogenomic Insights into the Physiology of Marine, Sulfate-Reducing, Filamentous Desulfonema limicola and Desulfonema magnum.</title>
        <authorList>
            <person name="Schnaars V."/>
            <person name="Wohlbrand L."/>
            <person name="Scheve S."/>
            <person name="Hinrichs C."/>
            <person name="Reinhardt R."/>
            <person name="Rabus R."/>
        </authorList>
    </citation>
    <scope>NUCLEOTIDE SEQUENCE</scope>
    <source>
        <strain evidence="8">4be13</strain>
    </source>
</reference>
<dbReference type="GO" id="GO:0003729">
    <property type="term" value="F:mRNA binding"/>
    <property type="evidence" value="ECO:0007669"/>
    <property type="project" value="InterPro"/>
</dbReference>
<dbReference type="InterPro" id="IPR012933">
    <property type="entry name" value="HicA_mRNA_interferase"/>
</dbReference>
<keyword evidence="3" id="KW-0540">Nuclease</keyword>
<proteinExistence type="inferred from homology"/>
<dbReference type="Gene3D" id="3.30.920.30">
    <property type="entry name" value="Hypothetical protein"/>
    <property type="match status" value="1"/>
</dbReference>
<evidence type="ECO:0000256" key="3">
    <source>
        <dbReference type="ARBA" id="ARBA00022722"/>
    </source>
</evidence>
<dbReference type="GO" id="GO:0004519">
    <property type="term" value="F:endonuclease activity"/>
    <property type="evidence" value="ECO:0007669"/>
    <property type="project" value="UniProtKB-KW"/>
</dbReference>
<evidence type="ECO:0000256" key="5">
    <source>
        <dbReference type="ARBA" id="ARBA00022801"/>
    </source>
</evidence>
<gene>
    <name evidence="8" type="ORF">dnm_090640</name>
</gene>
<evidence type="ECO:0000256" key="1">
    <source>
        <dbReference type="ARBA" id="ARBA00006620"/>
    </source>
</evidence>
<evidence type="ECO:0000313" key="9">
    <source>
        <dbReference type="Proteomes" id="UP000663722"/>
    </source>
</evidence>
<dbReference type="SUPFAM" id="SSF54786">
    <property type="entry name" value="YcfA/nrd intein domain"/>
    <property type="match status" value="1"/>
</dbReference>
<name>A0A975BWC4_9BACT</name>
<evidence type="ECO:0000313" key="8">
    <source>
        <dbReference type="EMBL" id="QTA92971.1"/>
    </source>
</evidence>
<sequence length="80" mass="9057">MGEKTPRVTADVIIRVLKKAGFVKADQSGSHQKWYNPETGKQTIVAYHRGEIIRPKTFRRILEGAGLSVEDFDRLCGKKK</sequence>
<organism evidence="8 9">
    <name type="scientific">Desulfonema magnum</name>
    <dbReference type="NCBI Taxonomy" id="45655"/>
    <lineage>
        <taxon>Bacteria</taxon>
        <taxon>Pseudomonadati</taxon>
        <taxon>Thermodesulfobacteriota</taxon>
        <taxon>Desulfobacteria</taxon>
        <taxon>Desulfobacterales</taxon>
        <taxon>Desulfococcaceae</taxon>
        <taxon>Desulfonema</taxon>
    </lineage>
</organism>
<evidence type="ECO:0000256" key="7">
    <source>
        <dbReference type="ARBA" id="ARBA00023016"/>
    </source>
</evidence>
<evidence type="ECO:0000256" key="6">
    <source>
        <dbReference type="ARBA" id="ARBA00022884"/>
    </source>
</evidence>